<dbReference type="InterPro" id="IPR032710">
    <property type="entry name" value="NTF2-like_dom_sf"/>
</dbReference>
<organism evidence="2 3">
    <name type="scientific">Pseudonocardia xishanensis</name>
    <dbReference type="NCBI Taxonomy" id="630995"/>
    <lineage>
        <taxon>Bacteria</taxon>
        <taxon>Bacillati</taxon>
        <taxon>Actinomycetota</taxon>
        <taxon>Actinomycetes</taxon>
        <taxon>Pseudonocardiales</taxon>
        <taxon>Pseudonocardiaceae</taxon>
        <taxon>Pseudonocardia</taxon>
    </lineage>
</organism>
<dbReference type="Gene3D" id="3.10.450.50">
    <property type="match status" value="1"/>
</dbReference>
<dbReference type="Gene3D" id="3.40.50.1820">
    <property type="entry name" value="alpha/beta hydrolase"/>
    <property type="match status" value="1"/>
</dbReference>
<evidence type="ECO:0000313" key="2">
    <source>
        <dbReference type="EMBL" id="GAA4550329.1"/>
    </source>
</evidence>
<dbReference type="InterPro" id="IPR050228">
    <property type="entry name" value="Carboxylesterase_BioH"/>
</dbReference>
<dbReference type="RefSeq" id="WP_345420653.1">
    <property type="nucleotide sequence ID" value="NZ_BAABGT010000056.1"/>
</dbReference>
<dbReference type="InterPro" id="IPR000073">
    <property type="entry name" value="AB_hydrolase_1"/>
</dbReference>
<dbReference type="PANTHER" id="PTHR43194">
    <property type="entry name" value="HYDROLASE ALPHA/BETA FOLD FAMILY"/>
    <property type="match status" value="1"/>
</dbReference>
<evidence type="ECO:0000259" key="1">
    <source>
        <dbReference type="Pfam" id="PF12697"/>
    </source>
</evidence>
<dbReference type="Proteomes" id="UP001501598">
    <property type="component" value="Unassembled WGS sequence"/>
</dbReference>
<gene>
    <name evidence="2" type="ORF">GCM10023175_40220</name>
</gene>
<dbReference type="SUPFAM" id="SSF53474">
    <property type="entry name" value="alpha/beta-Hydrolases"/>
    <property type="match status" value="1"/>
</dbReference>
<comment type="caution">
    <text evidence="2">The sequence shown here is derived from an EMBL/GenBank/DDBJ whole genome shotgun (WGS) entry which is preliminary data.</text>
</comment>
<protein>
    <recommendedName>
        <fullName evidence="1">AB hydrolase-1 domain-containing protein</fullName>
    </recommendedName>
</protein>
<reference evidence="3" key="1">
    <citation type="journal article" date="2019" name="Int. J. Syst. Evol. Microbiol.">
        <title>The Global Catalogue of Microorganisms (GCM) 10K type strain sequencing project: providing services to taxonomists for standard genome sequencing and annotation.</title>
        <authorList>
            <consortium name="The Broad Institute Genomics Platform"/>
            <consortium name="The Broad Institute Genome Sequencing Center for Infectious Disease"/>
            <person name="Wu L."/>
            <person name="Ma J."/>
        </authorList>
    </citation>
    <scope>NUCLEOTIDE SEQUENCE [LARGE SCALE GENOMIC DNA]</scope>
    <source>
        <strain evidence="3">JCM 17906</strain>
    </source>
</reference>
<keyword evidence="3" id="KW-1185">Reference proteome</keyword>
<name>A0ABP8RVV0_9PSEU</name>
<dbReference type="Pfam" id="PF12697">
    <property type="entry name" value="Abhydrolase_6"/>
    <property type="match status" value="1"/>
</dbReference>
<dbReference type="EMBL" id="BAABGT010000056">
    <property type="protein sequence ID" value="GAA4550329.1"/>
    <property type="molecule type" value="Genomic_DNA"/>
</dbReference>
<proteinExistence type="predicted"/>
<dbReference type="InterPro" id="IPR029058">
    <property type="entry name" value="AB_hydrolase_fold"/>
</dbReference>
<dbReference type="SUPFAM" id="SSF54427">
    <property type="entry name" value="NTF2-like"/>
    <property type="match status" value="1"/>
</dbReference>
<accession>A0ABP8RVV0</accession>
<evidence type="ECO:0000313" key="3">
    <source>
        <dbReference type="Proteomes" id="UP001501598"/>
    </source>
</evidence>
<sequence length="387" mass="40555">MVNADRPTVVLVHGFLDDAAIWRPVQAILDRRGIPTEAIDLAGQSGSPTEPGPYTLPRYAADVVALVDRVAGPIVLVGQSMGAQVVELAARQRPDRVRGLVLVTPVPLGGTALPAEAVAPFKGLGGSPEAQRRARLGLSVSFPEDELDRLAAVGATIDPDAIPQFVDAWNNGVPEGAGLSTFTGPVRILRGAGDGFCTAELVDAGVAARFAGAEVHAIDGAGHWAHAERPDTVADHLVGFVEVLEGGSANTAEGVDAQGWTTAFEKKTEGAFGEAFVADVRLRATTLYRPVEGVVAVQQVMAAASSLYESLTFTQQATQGRRDYLEWEATAFGGTPISGVTVLTKDEAGRIAEIAIHHRPLQAALTFSEALGRKLAGVVDAEHFYST</sequence>
<feature type="domain" description="AB hydrolase-1" evidence="1">
    <location>
        <begin position="9"/>
        <end position="235"/>
    </location>
</feature>
<dbReference type="PANTHER" id="PTHR43194:SF2">
    <property type="entry name" value="PEROXISOMAL MEMBRANE PROTEIN LPX1"/>
    <property type="match status" value="1"/>
</dbReference>